<accession>A0A4Z2EEK9</accession>
<organism evidence="1 2">
    <name type="scientific">Liparis tanakae</name>
    <name type="common">Tanaka's snailfish</name>
    <dbReference type="NCBI Taxonomy" id="230148"/>
    <lineage>
        <taxon>Eukaryota</taxon>
        <taxon>Metazoa</taxon>
        <taxon>Chordata</taxon>
        <taxon>Craniata</taxon>
        <taxon>Vertebrata</taxon>
        <taxon>Euteleostomi</taxon>
        <taxon>Actinopterygii</taxon>
        <taxon>Neopterygii</taxon>
        <taxon>Teleostei</taxon>
        <taxon>Neoteleostei</taxon>
        <taxon>Acanthomorphata</taxon>
        <taxon>Eupercaria</taxon>
        <taxon>Perciformes</taxon>
        <taxon>Cottioidei</taxon>
        <taxon>Cottales</taxon>
        <taxon>Liparidae</taxon>
        <taxon>Liparis</taxon>
    </lineage>
</organism>
<comment type="caution">
    <text evidence="1">The sequence shown here is derived from an EMBL/GenBank/DDBJ whole genome shotgun (WGS) entry which is preliminary data.</text>
</comment>
<dbReference type="InterPro" id="IPR036034">
    <property type="entry name" value="PDZ_sf"/>
</dbReference>
<dbReference type="EMBL" id="SRLO01008825">
    <property type="protein sequence ID" value="TNN27131.1"/>
    <property type="molecule type" value="Genomic_DNA"/>
</dbReference>
<reference evidence="1 2" key="1">
    <citation type="submission" date="2019-03" db="EMBL/GenBank/DDBJ databases">
        <title>First draft genome of Liparis tanakae, snailfish: a comprehensive survey of snailfish specific genes.</title>
        <authorList>
            <person name="Kim W."/>
            <person name="Song I."/>
            <person name="Jeong J.-H."/>
            <person name="Kim D."/>
            <person name="Kim S."/>
            <person name="Ryu S."/>
            <person name="Song J.Y."/>
            <person name="Lee S.K."/>
        </authorList>
    </citation>
    <scope>NUCLEOTIDE SEQUENCE [LARGE SCALE GENOMIC DNA]</scope>
    <source>
        <tissue evidence="1">Muscle</tissue>
    </source>
</reference>
<gene>
    <name evidence="1" type="primary">LNX2_3</name>
    <name evidence="1" type="ORF">EYF80_062726</name>
</gene>
<dbReference type="AlphaFoldDB" id="A0A4Z2EEK9"/>
<evidence type="ECO:0000313" key="1">
    <source>
        <dbReference type="EMBL" id="TNN27131.1"/>
    </source>
</evidence>
<keyword evidence="2" id="KW-1185">Reference proteome</keyword>
<protein>
    <submittedName>
        <fullName evidence="1">Ligand of Numb protein X 2</fullName>
    </submittedName>
</protein>
<dbReference type="OrthoDB" id="438726at2759"/>
<dbReference type="Proteomes" id="UP000314294">
    <property type="component" value="Unassembled WGS sequence"/>
</dbReference>
<sequence length="64" mass="6972">MEHRRHLFTPLNLNSVVPSRCGDEIVAVNGATTVGMNNSSLIPMLKLQKNKVTLTVVSWPGSLV</sequence>
<name>A0A4Z2EEK9_9TELE</name>
<dbReference type="SUPFAM" id="SSF50156">
    <property type="entry name" value="PDZ domain-like"/>
    <property type="match status" value="1"/>
</dbReference>
<evidence type="ECO:0000313" key="2">
    <source>
        <dbReference type="Proteomes" id="UP000314294"/>
    </source>
</evidence>
<dbReference type="Gene3D" id="2.30.42.10">
    <property type="match status" value="1"/>
</dbReference>
<proteinExistence type="predicted"/>